<dbReference type="HOGENOM" id="CLU_2587434_0_0_5"/>
<gene>
    <name evidence="1" type="ordered locus">RPC_1005</name>
</gene>
<sequence length="80" mass="8603">MMIHGEIFCSLSEARIIIETWRRRYNTPAPSLVLGLEAAGTRSRAMAGFTNRAGFAGHTSLGAKAAHELRRDPGHLIGAG</sequence>
<protein>
    <recommendedName>
        <fullName evidence="2">Integrase catalytic domain-containing protein</fullName>
    </recommendedName>
</protein>
<dbReference type="KEGG" id="rpc:RPC_1005"/>
<evidence type="ECO:0000313" key="1">
    <source>
        <dbReference type="EMBL" id="ABD86575.1"/>
    </source>
</evidence>
<dbReference type="EMBL" id="CP000301">
    <property type="protein sequence ID" value="ABD86575.1"/>
    <property type="molecule type" value="Genomic_DNA"/>
</dbReference>
<evidence type="ECO:0008006" key="2">
    <source>
        <dbReference type="Google" id="ProtNLM"/>
    </source>
</evidence>
<proteinExistence type="predicted"/>
<name>Q21AL1_RHOPB</name>
<reference evidence="1" key="1">
    <citation type="submission" date="2006-03" db="EMBL/GenBank/DDBJ databases">
        <title>Complete sequence of Rhodopseudomonas palustris BisB18.</title>
        <authorList>
            <consortium name="US DOE Joint Genome Institute"/>
            <person name="Copeland A."/>
            <person name="Lucas S."/>
            <person name="Lapidus A."/>
            <person name="Barry K."/>
            <person name="Detter J.C."/>
            <person name="Glavina del Rio T."/>
            <person name="Hammon N."/>
            <person name="Israni S."/>
            <person name="Dalin E."/>
            <person name="Tice H."/>
            <person name="Pitluck S."/>
            <person name="Chain P."/>
            <person name="Malfatti S."/>
            <person name="Shin M."/>
            <person name="Vergez L."/>
            <person name="Schmutz J."/>
            <person name="Larimer F."/>
            <person name="Land M."/>
            <person name="Hauser L."/>
            <person name="Pelletier D.A."/>
            <person name="Kyrpides N."/>
            <person name="Anderson I."/>
            <person name="Oda Y."/>
            <person name="Harwood C.S."/>
            <person name="Richardson P."/>
        </authorList>
    </citation>
    <scope>NUCLEOTIDE SEQUENCE [LARGE SCALE GENOMIC DNA]</scope>
    <source>
        <strain evidence="1">BisB18</strain>
    </source>
</reference>
<organism evidence="1">
    <name type="scientific">Rhodopseudomonas palustris (strain BisB18)</name>
    <dbReference type="NCBI Taxonomy" id="316056"/>
    <lineage>
        <taxon>Bacteria</taxon>
        <taxon>Pseudomonadati</taxon>
        <taxon>Pseudomonadota</taxon>
        <taxon>Alphaproteobacteria</taxon>
        <taxon>Hyphomicrobiales</taxon>
        <taxon>Nitrobacteraceae</taxon>
        <taxon>Rhodopseudomonas</taxon>
    </lineage>
</organism>
<accession>Q21AL1</accession>
<dbReference type="AlphaFoldDB" id="Q21AL1"/>